<dbReference type="InterPro" id="IPR006143">
    <property type="entry name" value="RND_pump_MFP"/>
</dbReference>
<feature type="domain" description="Multidrug resistance protein MdtA-like C-terminal permuted SH3" evidence="7">
    <location>
        <begin position="320"/>
        <end position="381"/>
    </location>
</feature>
<feature type="domain" description="Multidrug resistance protein MdtA-like barrel-sandwich hybrid" evidence="5">
    <location>
        <begin position="80"/>
        <end position="222"/>
    </location>
</feature>
<evidence type="ECO:0000259" key="7">
    <source>
        <dbReference type="Pfam" id="PF25967"/>
    </source>
</evidence>
<comment type="similarity">
    <text evidence="2">Belongs to the membrane fusion protein (MFP) (TC 8.A.1) family.</text>
</comment>
<dbReference type="FunFam" id="2.40.420.20:FF:000001">
    <property type="entry name" value="Efflux RND transporter periplasmic adaptor subunit"/>
    <property type="match status" value="1"/>
</dbReference>
<dbReference type="SUPFAM" id="SSF111369">
    <property type="entry name" value="HlyD-like secretion proteins"/>
    <property type="match status" value="1"/>
</dbReference>
<evidence type="ECO:0000313" key="9">
    <source>
        <dbReference type="Proteomes" id="UP000315037"/>
    </source>
</evidence>
<gene>
    <name evidence="8" type="ORF">E3202_05855</name>
</gene>
<feature type="domain" description="Multidrug resistance protein MdtA-like alpha-helical hairpin" evidence="4">
    <location>
        <begin position="120"/>
        <end position="189"/>
    </location>
</feature>
<dbReference type="GO" id="GO:0022857">
    <property type="term" value="F:transmembrane transporter activity"/>
    <property type="evidence" value="ECO:0007669"/>
    <property type="project" value="InterPro"/>
</dbReference>
<dbReference type="Gene3D" id="2.40.420.20">
    <property type="match status" value="1"/>
</dbReference>
<dbReference type="Pfam" id="PF25917">
    <property type="entry name" value="BSH_RND"/>
    <property type="match status" value="1"/>
</dbReference>
<dbReference type="Gene3D" id="2.40.30.170">
    <property type="match status" value="1"/>
</dbReference>
<organism evidence="8 9">
    <name type="scientific">Oecophyllibacter saccharovorans</name>
    <dbReference type="NCBI Taxonomy" id="2558360"/>
    <lineage>
        <taxon>Bacteria</taxon>
        <taxon>Pseudomonadati</taxon>
        <taxon>Pseudomonadota</taxon>
        <taxon>Alphaproteobacteria</taxon>
        <taxon>Acetobacterales</taxon>
        <taxon>Acetobacteraceae</taxon>
        <taxon>Oecophyllibacter</taxon>
    </lineage>
</organism>
<comment type="caution">
    <text evidence="8">The sequence shown here is derived from an EMBL/GenBank/DDBJ whole genome shotgun (WGS) entry which is preliminary data.</text>
</comment>
<dbReference type="GO" id="GO:0030313">
    <property type="term" value="C:cell envelope"/>
    <property type="evidence" value="ECO:0007669"/>
    <property type="project" value="UniProtKB-SubCell"/>
</dbReference>
<feature type="domain" description="Multidrug resistance protein MdtA-like beta-barrel" evidence="6">
    <location>
        <begin position="226"/>
        <end position="315"/>
    </location>
</feature>
<dbReference type="Gene3D" id="1.10.287.470">
    <property type="entry name" value="Helix hairpin bin"/>
    <property type="match status" value="1"/>
</dbReference>
<dbReference type="InterPro" id="IPR058627">
    <property type="entry name" value="MdtA-like_C"/>
</dbReference>
<dbReference type="AlphaFoldDB" id="A0A506UL55"/>
<dbReference type="NCBIfam" id="TIGR01730">
    <property type="entry name" value="RND_mfp"/>
    <property type="match status" value="1"/>
</dbReference>
<dbReference type="EMBL" id="SORZ01000002">
    <property type="protein sequence ID" value="TPW34069.1"/>
    <property type="molecule type" value="Genomic_DNA"/>
</dbReference>
<evidence type="ECO:0000259" key="6">
    <source>
        <dbReference type="Pfam" id="PF25944"/>
    </source>
</evidence>
<evidence type="ECO:0000313" key="8">
    <source>
        <dbReference type="EMBL" id="TPW34069.1"/>
    </source>
</evidence>
<dbReference type="InterPro" id="IPR058626">
    <property type="entry name" value="MdtA-like_b-barrel"/>
</dbReference>
<comment type="subcellular location">
    <subcellularLocation>
        <location evidence="1">Cell envelope</location>
    </subcellularLocation>
</comment>
<reference evidence="8 9" key="1">
    <citation type="submission" date="2019-03" db="EMBL/GenBank/DDBJ databases">
        <title>The complete genome sequence of Neokomagataea sp. Jb2 NBRC113641.</title>
        <authorList>
            <person name="Chua K.-O."/>
            <person name="Chan K.-G."/>
            <person name="See-Too W.-S."/>
        </authorList>
    </citation>
    <scope>NUCLEOTIDE SEQUENCE [LARGE SCALE GENOMIC DNA]</scope>
    <source>
        <strain evidence="8 9">Jb2</strain>
    </source>
</reference>
<evidence type="ECO:0000256" key="1">
    <source>
        <dbReference type="ARBA" id="ARBA00004196"/>
    </source>
</evidence>
<dbReference type="Pfam" id="PF25876">
    <property type="entry name" value="HH_MFP_RND"/>
    <property type="match status" value="1"/>
</dbReference>
<dbReference type="InterPro" id="IPR058625">
    <property type="entry name" value="MdtA-like_BSH"/>
</dbReference>
<name>A0A506UL55_9PROT</name>
<accession>A0A506UL55</accession>
<dbReference type="PANTHER" id="PTHR30158:SF3">
    <property type="entry name" value="MULTIDRUG EFFLUX PUMP SUBUNIT ACRA-RELATED"/>
    <property type="match status" value="1"/>
</dbReference>
<proteinExistence type="inferred from homology"/>
<dbReference type="InterPro" id="IPR058624">
    <property type="entry name" value="MdtA-like_HH"/>
</dbReference>
<evidence type="ECO:0000259" key="4">
    <source>
        <dbReference type="Pfam" id="PF25876"/>
    </source>
</evidence>
<dbReference type="Pfam" id="PF25967">
    <property type="entry name" value="RND-MFP_C"/>
    <property type="match status" value="1"/>
</dbReference>
<evidence type="ECO:0000259" key="5">
    <source>
        <dbReference type="Pfam" id="PF25917"/>
    </source>
</evidence>
<keyword evidence="9" id="KW-1185">Reference proteome</keyword>
<sequence length="434" mass="46493">MRDILQTSFSATASRQAPCTKTRQRLMTFGLLALGGLGLAGCQKKAPSKAVLQPVGVVTMRETSVVLNTMLPGRTDAYEQSAIRPQVSGVLTSITYRQGADVKQGEQLYQIYQPPYQAAYDRAKGQLLQAQANAVRAHGQLQRYSHLVGPHAVSNQDYDNTLATSREADAQVYQAKAELESAEVNLNYSHVRSPISGRIGRTIYTVGTLVTANQTSPIAVVTRLDPIYVDVNVAAAEMLRLRRELATGQLERNGSAAAVHIELPDGSTYGPVGKLELAEVTVDPATGTIVMRGLMPNPDKLLLPGMFVQAEIHEGLDKHALLVPQIGLLRTPKGTPYVLVLNDQNIVSIRPVTVSRTIGNTWLVTSGLKSGDRVVITGLQKIQPGAKVAPHAVNFDWPAAAGAPIPGTTQNTQPQNTPSQNGQPQKQPAGQGGK</sequence>
<dbReference type="GO" id="GO:0046677">
    <property type="term" value="P:response to antibiotic"/>
    <property type="evidence" value="ECO:0007669"/>
    <property type="project" value="TreeGrafter"/>
</dbReference>
<evidence type="ECO:0000256" key="2">
    <source>
        <dbReference type="ARBA" id="ARBA00009477"/>
    </source>
</evidence>
<dbReference type="Proteomes" id="UP000315037">
    <property type="component" value="Unassembled WGS sequence"/>
</dbReference>
<dbReference type="PANTHER" id="PTHR30158">
    <property type="entry name" value="ACRA/E-RELATED COMPONENT OF DRUG EFFLUX TRANSPORTER"/>
    <property type="match status" value="1"/>
</dbReference>
<evidence type="ECO:0000256" key="3">
    <source>
        <dbReference type="SAM" id="MobiDB-lite"/>
    </source>
</evidence>
<dbReference type="GO" id="GO:0005886">
    <property type="term" value="C:plasma membrane"/>
    <property type="evidence" value="ECO:0007669"/>
    <property type="project" value="TreeGrafter"/>
</dbReference>
<feature type="region of interest" description="Disordered" evidence="3">
    <location>
        <begin position="399"/>
        <end position="434"/>
    </location>
</feature>
<dbReference type="Pfam" id="PF25944">
    <property type="entry name" value="Beta-barrel_RND"/>
    <property type="match status" value="1"/>
</dbReference>
<protein>
    <submittedName>
        <fullName evidence="8">Efflux RND transporter periplasmic adaptor subunit</fullName>
    </submittedName>
</protein>
<dbReference type="Gene3D" id="2.40.50.100">
    <property type="match status" value="1"/>
</dbReference>